<dbReference type="GO" id="GO:0061630">
    <property type="term" value="F:ubiquitin protein ligase activity"/>
    <property type="evidence" value="ECO:0007669"/>
    <property type="project" value="UniProtKB-EC"/>
</dbReference>
<dbReference type="Pfam" id="PF00097">
    <property type="entry name" value="zf-C3HC4"/>
    <property type="match status" value="1"/>
</dbReference>
<evidence type="ECO:0000256" key="8">
    <source>
        <dbReference type="SAM" id="MobiDB-lite"/>
    </source>
</evidence>
<feature type="domain" description="RING-type" evidence="11">
    <location>
        <begin position="1036"/>
        <end position="1215"/>
    </location>
</feature>
<dbReference type="SMART" id="SM00360">
    <property type="entry name" value="RRM"/>
    <property type="match status" value="2"/>
</dbReference>
<gene>
    <name evidence="12" type="ORF">BT62DRAFT_1007973</name>
</gene>
<proteinExistence type="predicted"/>
<dbReference type="Proteomes" id="UP000812287">
    <property type="component" value="Unassembled WGS sequence"/>
</dbReference>
<feature type="domain" description="C3H1-type" evidence="10">
    <location>
        <begin position="409"/>
        <end position="434"/>
    </location>
</feature>
<feature type="domain" description="C3H1-type" evidence="10">
    <location>
        <begin position="345"/>
        <end position="368"/>
    </location>
</feature>
<dbReference type="InterPro" id="IPR036855">
    <property type="entry name" value="Znf_CCCH_sf"/>
</dbReference>
<feature type="domain" description="C3H1-type" evidence="10">
    <location>
        <begin position="303"/>
        <end position="330"/>
    </location>
</feature>
<dbReference type="SUPFAM" id="SSF57850">
    <property type="entry name" value="RING/U-box"/>
    <property type="match status" value="2"/>
</dbReference>
<evidence type="ECO:0000259" key="9">
    <source>
        <dbReference type="PROSITE" id="PS50089"/>
    </source>
</evidence>
<dbReference type="PROSITE" id="PS50103">
    <property type="entry name" value="ZF_C3H1"/>
    <property type="match status" value="5"/>
</dbReference>
<reference evidence="12" key="1">
    <citation type="submission" date="2020-11" db="EMBL/GenBank/DDBJ databases">
        <title>Adaptations for nitrogen fixation in a non-lichenized fungal sporocarp promotes dispersal by wood-feeding termites.</title>
        <authorList>
            <consortium name="DOE Joint Genome Institute"/>
            <person name="Koch R.A."/>
            <person name="Yoon G."/>
            <person name="Arayal U."/>
            <person name="Lail K."/>
            <person name="Amirebrahimi M."/>
            <person name="Labutti K."/>
            <person name="Lipzen A."/>
            <person name="Riley R."/>
            <person name="Barry K."/>
            <person name="Henrissat B."/>
            <person name="Grigoriev I.V."/>
            <person name="Herr J.R."/>
            <person name="Aime M.C."/>
        </authorList>
    </citation>
    <scope>NUCLEOTIDE SEQUENCE</scope>
    <source>
        <strain evidence="12">MCA 3950</strain>
    </source>
</reference>
<feature type="domain" description="RING-type" evidence="9">
    <location>
        <begin position="1040"/>
        <end position="1081"/>
    </location>
</feature>
<name>A0A9P7VPC2_9AGAR</name>
<dbReference type="InterPro" id="IPR000504">
    <property type="entry name" value="RRM_dom"/>
</dbReference>
<comment type="caution">
    <text evidence="12">The sequence shown here is derived from an EMBL/GenBank/DDBJ whole genome shotgun (WGS) entry which is preliminary data.</text>
</comment>
<keyword evidence="3" id="KW-0677">Repeat</keyword>
<dbReference type="PROSITE" id="PS00518">
    <property type="entry name" value="ZF_RING_1"/>
    <property type="match status" value="1"/>
</dbReference>
<evidence type="ECO:0000256" key="2">
    <source>
        <dbReference type="ARBA" id="ARBA00022723"/>
    </source>
</evidence>
<keyword evidence="2 7" id="KW-0479">Metal-binding</keyword>
<dbReference type="Gene3D" id="3.30.70.330">
    <property type="match status" value="3"/>
</dbReference>
<dbReference type="PROSITE" id="PS50089">
    <property type="entry name" value="ZF_RING_2"/>
    <property type="match status" value="1"/>
</dbReference>
<dbReference type="PANTHER" id="PTHR11224">
    <property type="entry name" value="MAKORIN-RELATED"/>
    <property type="match status" value="1"/>
</dbReference>
<dbReference type="InterPro" id="IPR002867">
    <property type="entry name" value="IBR_dom"/>
</dbReference>
<accession>A0A9P7VPC2</accession>
<keyword evidence="1" id="KW-0808">Transferase</keyword>
<evidence type="ECO:0000259" key="11">
    <source>
        <dbReference type="PROSITE" id="PS51873"/>
    </source>
</evidence>
<evidence type="ECO:0000256" key="6">
    <source>
        <dbReference type="ARBA" id="ARBA00022833"/>
    </source>
</evidence>
<evidence type="ECO:0000256" key="7">
    <source>
        <dbReference type="PROSITE-ProRule" id="PRU00723"/>
    </source>
</evidence>
<keyword evidence="13" id="KW-1185">Reference proteome</keyword>
<dbReference type="CDD" id="cd16449">
    <property type="entry name" value="RING-HC"/>
    <property type="match status" value="1"/>
</dbReference>
<dbReference type="InterPro" id="IPR017907">
    <property type="entry name" value="Znf_RING_CS"/>
</dbReference>
<dbReference type="RefSeq" id="XP_043037817.1">
    <property type="nucleotide sequence ID" value="XM_043177402.1"/>
</dbReference>
<feature type="region of interest" description="Disordered" evidence="8">
    <location>
        <begin position="95"/>
        <end position="164"/>
    </location>
</feature>
<dbReference type="Pfam" id="PF00642">
    <property type="entry name" value="zf-CCCH"/>
    <property type="match status" value="1"/>
</dbReference>
<feature type="zinc finger region" description="C3H1-type" evidence="7">
    <location>
        <begin position="303"/>
        <end position="330"/>
    </location>
</feature>
<evidence type="ECO:0000313" key="12">
    <source>
        <dbReference type="EMBL" id="KAG7444317.1"/>
    </source>
</evidence>
<dbReference type="InterPro" id="IPR012677">
    <property type="entry name" value="Nucleotide-bd_a/b_plait_sf"/>
</dbReference>
<dbReference type="InterPro" id="IPR045072">
    <property type="entry name" value="MKRN-like"/>
</dbReference>
<keyword evidence="6 7" id="KW-0862">Zinc</keyword>
<dbReference type="InterPro" id="IPR041367">
    <property type="entry name" value="Znf-CCCH_4"/>
</dbReference>
<dbReference type="GO" id="GO:0000209">
    <property type="term" value="P:protein polyubiquitination"/>
    <property type="evidence" value="ECO:0007669"/>
    <property type="project" value="InterPro"/>
</dbReference>
<dbReference type="GO" id="GO:0008270">
    <property type="term" value="F:zinc ion binding"/>
    <property type="evidence" value="ECO:0007669"/>
    <property type="project" value="UniProtKB-KW"/>
</dbReference>
<dbReference type="Pfam" id="PF14608">
    <property type="entry name" value="zf-CCCH_2"/>
    <property type="match status" value="2"/>
</dbReference>
<dbReference type="OrthoDB" id="1431934at2759"/>
<feature type="zinc finger region" description="C3H1-type" evidence="7">
    <location>
        <begin position="409"/>
        <end position="434"/>
    </location>
</feature>
<dbReference type="InterPro" id="IPR018957">
    <property type="entry name" value="Znf_C3HC4_RING-type"/>
</dbReference>
<dbReference type="Gene3D" id="3.30.40.10">
    <property type="entry name" value="Zinc/RING finger domain, C3HC4 (zinc finger)"/>
    <property type="match status" value="1"/>
</dbReference>
<feature type="compositionally biased region" description="Basic and acidic residues" evidence="8">
    <location>
        <begin position="154"/>
        <end position="164"/>
    </location>
</feature>
<evidence type="ECO:0008006" key="14">
    <source>
        <dbReference type="Google" id="ProtNLM"/>
    </source>
</evidence>
<dbReference type="InterPro" id="IPR000571">
    <property type="entry name" value="Znf_CCCH"/>
</dbReference>
<feature type="compositionally biased region" description="Basic and acidic residues" evidence="8">
    <location>
        <begin position="447"/>
        <end position="456"/>
    </location>
</feature>
<evidence type="ECO:0000256" key="5">
    <source>
        <dbReference type="ARBA" id="ARBA00022786"/>
    </source>
</evidence>
<dbReference type="InterPro" id="IPR013083">
    <property type="entry name" value="Znf_RING/FYVE/PHD"/>
</dbReference>
<feature type="zinc finger region" description="C3H1-type" evidence="7">
    <location>
        <begin position="1"/>
        <end position="27"/>
    </location>
</feature>
<feature type="region of interest" description="Disordered" evidence="8">
    <location>
        <begin position="433"/>
        <end position="516"/>
    </location>
</feature>
<dbReference type="InterPro" id="IPR001841">
    <property type="entry name" value="Znf_RING"/>
</dbReference>
<dbReference type="AlphaFoldDB" id="A0A9P7VPC2"/>
<dbReference type="CDD" id="cd20335">
    <property type="entry name" value="BRcat_RBR"/>
    <property type="match status" value="1"/>
</dbReference>
<feature type="domain" description="C3H1-type" evidence="10">
    <location>
        <begin position="31"/>
        <end position="58"/>
    </location>
</feature>
<keyword evidence="5" id="KW-0833">Ubl conjugation pathway</keyword>
<evidence type="ECO:0000313" key="13">
    <source>
        <dbReference type="Proteomes" id="UP000812287"/>
    </source>
</evidence>
<dbReference type="SUPFAM" id="SSF54928">
    <property type="entry name" value="RNA-binding domain, RBD"/>
    <property type="match status" value="2"/>
</dbReference>
<dbReference type="SMART" id="SM00356">
    <property type="entry name" value="ZnF_C3H1"/>
    <property type="match status" value="7"/>
</dbReference>
<dbReference type="SUPFAM" id="SSF90229">
    <property type="entry name" value="CCCH zinc finger"/>
    <property type="match status" value="1"/>
</dbReference>
<sequence length="1215" mass="133979">MSQTLCKYFQRGACTKGSSCLFSHNPFTARAAPTVICPHFILGKCRFGDKCVNIHTEGSPSAPHTDHGPESPSIRGVFRRVLRVLRTEIAVETHAEVKSSGTEVADTGSDQPSASSFLPPEIDTGEDISGLSPRDQHISESSSSQTLASAWPANDEHGDKSSMKVTPEDIHAANTLSSLPSPFNHSQMLFSSDAVPDGPAAYSSSQQQQKPLCALYALRGSCTTQDCHLLHVLTDRQYHLLLAKPICPPPLCNLFATEGSCPYSACTLRHALIPEEYQALIFQQEDQGIQGPPDSDAIPVVPGPAPPACSFYSEGKCRNGMQCPYRHEAPRDNNRDMGFRILNSVCKYYSSPAGCKYGNTCKFPHGDTPASADADCNHSSEIGSGGWGNEYSTQSDQAGDRGDTPSGRARSSRPCRYLQDCPYREKCLFSHDSDPAESVQAPNLPEGRGETLKDDPWNASSWDQADSNGTWNPSEIETAPTDQATSSWDDPGGGSWDNPGEGSWDNPGGGGGSWDDAADAVVQADHHEHAEDGALDVDVVQEGNENPASVVVDENYDVGPPVVDLFNCVVKYGPGAIPNAVTTPFNTSTLLLSNLPPDIYDDTITEMIQSYGTPVEIGLDPADRAARIKFEECWAAALAAQSLDGTEYQSMTLTTTVDLSSVRIYEFARVSRTVKLTWTTPYRTAWVFYDSITEAKSEVDRLNELTLQGKRVKAEFDRPKKNQKNSFSVQIHGLPNEVDSDTLKFSLKVRPELSVHMGPPSFVGDPLQHLQEELRCFGQVDNVDVITYDGPDSKTTGFAHFVTASAAAKAVGALNGKEHASLSGLGRLVVKHTHFIRHKIDRCIFTPIQADVGSLCDPYTTCQILTHDRDDGTVVLHLFGTDQEEYMQARKYLDMIVLGEQLLVEGKALWDPYFDLVSCKNQLARLNKKHGVHVDLDFLNRIVRIYGPRERRLEARQSVLDLLRLVHPQQFSVPLPQHSLHNLLNGGLEKLRDVIGLTKVDMDLIDRRLIVRGSEENRRQAEEILSTFITFPEGNEDCLCSLCCVLPVNRVILPCGHSYCHSCLHTLIKSAIRPMYSSLKCVAEMRSGDVSDLSVSECLAFIPHQIFMQIVPEEEQHDLLESFFLAYIHEHPDEFFFCPTPHCPSVYPTQNSIPGAMLRCQTCRAWICPSCRVTFHEGLTCEQYMAVLVPHESKEKQHEPKGQERPESRALVVIS</sequence>
<keyword evidence="4 7" id="KW-0863">Zinc-finger</keyword>
<feature type="compositionally biased region" description="Polar residues" evidence="8">
    <location>
        <begin position="458"/>
        <end position="488"/>
    </location>
</feature>
<feature type="compositionally biased region" description="Basic and acidic residues" evidence="8">
    <location>
        <begin position="1192"/>
        <end position="1208"/>
    </location>
</feature>
<feature type="region of interest" description="Disordered" evidence="8">
    <location>
        <begin position="370"/>
        <end position="413"/>
    </location>
</feature>
<dbReference type="PANTHER" id="PTHR11224:SF10">
    <property type="entry name" value="IP09428P-RELATED"/>
    <property type="match status" value="1"/>
</dbReference>
<evidence type="ECO:0000256" key="4">
    <source>
        <dbReference type="ARBA" id="ARBA00022771"/>
    </source>
</evidence>
<feature type="region of interest" description="Disordered" evidence="8">
    <location>
        <begin position="1192"/>
        <end position="1215"/>
    </location>
</feature>
<evidence type="ECO:0000256" key="3">
    <source>
        <dbReference type="ARBA" id="ARBA00022737"/>
    </source>
</evidence>
<dbReference type="EMBL" id="MU250540">
    <property type="protein sequence ID" value="KAG7444317.1"/>
    <property type="molecule type" value="Genomic_DNA"/>
</dbReference>
<evidence type="ECO:0000259" key="10">
    <source>
        <dbReference type="PROSITE" id="PS50103"/>
    </source>
</evidence>
<dbReference type="Pfam" id="PF18044">
    <property type="entry name" value="zf-CCCH_4"/>
    <property type="match status" value="1"/>
</dbReference>
<feature type="domain" description="C3H1-type" evidence="10">
    <location>
        <begin position="1"/>
        <end position="27"/>
    </location>
</feature>
<dbReference type="PROSITE" id="PS51873">
    <property type="entry name" value="TRIAD"/>
    <property type="match status" value="1"/>
</dbReference>
<evidence type="ECO:0000256" key="1">
    <source>
        <dbReference type="ARBA" id="ARBA00022679"/>
    </source>
</evidence>
<dbReference type="Gene3D" id="4.10.1000.10">
    <property type="entry name" value="Zinc finger, CCCH-type"/>
    <property type="match status" value="3"/>
</dbReference>
<dbReference type="InterPro" id="IPR044066">
    <property type="entry name" value="TRIAD_supradom"/>
</dbReference>
<dbReference type="GeneID" id="66099689"/>
<dbReference type="InterPro" id="IPR035979">
    <property type="entry name" value="RBD_domain_sf"/>
</dbReference>
<dbReference type="GO" id="GO:0003723">
    <property type="term" value="F:RNA binding"/>
    <property type="evidence" value="ECO:0007669"/>
    <property type="project" value="InterPro"/>
</dbReference>
<dbReference type="Pfam" id="PF01485">
    <property type="entry name" value="IBR"/>
    <property type="match status" value="1"/>
</dbReference>
<organism evidence="12 13">
    <name type="scientific">Guyanagaster necrorhizus</name>
    <dbReference type="NCBI Taxonomy" id="856835"/>
    <lineage>
        <taxon>Eukaryota</taxon>
        <taxon>Fungi</taxon>
        <taxon>Dikarya</taxon>
        <taxon>Basidiomycota</taxon>
        <taxon>Agaricomycotina</taxon>
        <taxon>Agaricomycetes</taxon>
        <taxon>Agaricomycetidae</taxon>
        <taxon>Agaricales</taxon>
        <taxon>Marasmiineae</taxon>
        <taxon>Physalacriaceae</taxon>
        <taxon>Guyanagaster</taxon>
    </lineage>
</organism>
<protein>
    <recommendedName>
        <fullName evidence="14">RING-type E3 ubiquitin transferase</fullName>
    </recommendedName>
</protein>
<feature type="zinc finger region" description="C3H1-type" evidence="7">
    <location>
        <begin position="31"/>
        <end position="58"/>
    </location>
</feature>
<feature type="zinc finger region" description="C3H1-type" evidence="7">
    <location>
        <begin position="345"/>
        <end position="368"/>
    </location>
</feature>